<name>A0A645FEM9_9ZZZZ</name>
<sequence>MLADHVPGAVADPASRVHSVLALAQAADALDRIHVAADPVPQVIAARAAGCNVAARLLVTQEVERVLLVDPISAFTRDVGLRDAYRADSRLAERLAAGPEEEADPRDVAVWLDPQIDEGIFPDAAYELMARGLSRRPDVRERLERALRATEIPRQPYDDRRWRPDPEVEEQLDWLANAREASAGKVTIWLSRDASGRLPAARRDYLVNALPNAAVVVQPWEEYEFMVDPEPFATALREWLAS</sequence>
<accession>A0A645FEM9</accession>
<protein>
    <submittedName>
        <fullName evidence="1">Uncharacterized protein</fullName>
    </submittedName>
</protein>
<dbReference type="Gene3D" id="3.40.50.1820">
    <property type="entry name" value="alpha/beta hydrolase"/>
    <property type="match status" value="1"/>
</dbReference>
<organism evidence="1">
    <name type="scientific">bioreactor metagenome</name>
    <dbReference type="NCBI Taxonomy" id="1076179"/>
    <lineage>
        <taxon>unclassified sequences</taxon>
        <taxon>metagenomes</taxon>
        <taxon>ecological metagenomes</taxon>
    </lineage>
</organism>
<proteinExistence type="predicted"/>
<comment type="caution">
    <text evidence="1">The sequence shown here is derived from an EMBL/GenBank/DDBJ whole genome shotgun (WGS) entry which is preliminary data.</text>
</comment>
<dbReference type="EMBL" id="VSSQ01058203">
    <property type="protein sequence ID" value="MPN11932.1"/>
    <property type="molecule type" value="Genomic_DNA"/>
</dbReference>
<gene>
    <name evidence="1" type="ORF">SDC9_159241</name>
</gene>
<reference evidence="1" key="1">
    <citation type="submission" date="2019-08" db="EMBL/GenBank/DDBJ databases">
        <authorList>
            <person name="Kucharzyk K."/>
            <person name="Murdoch R.W."/>
            <person name="Higgins S."/>
            <person name="Loffler F."/>
        </authorList>
    </citation>
    <scope>NUCLEOTIDE SEQUENCE</scope>
</reference>
<dbReference type="SUPFAM" id="SSF53474">
    <property type="entry name" value="alpha/beta-Hydrolases"/>
    <property type="match status" value="1"/>
</dbReference>
<dbReference type="AlphaFoldDB" id="A0A645FEM9"/>
<dbReference type="InterPro" id="IPR029058">
    <property type="entry name" value="AB_hydrolase_fold"/>
</dbReference>
<evidence type="ECO:0000313" key="1">
    <source>
        <dbReference type="EMBL" id="MPN11932.1"/>
    </source>
</evidence>